<evidence type="ECO:0000259" key="2">
    <source>
        <dbReference type="PROSITE" id="PS50157"/>
    </source>
</evidence>
<dbReference type="InterPro" id="IPR046496">
    <property type="entry name" value="DUF6589"/>
</dbReference>
<dbReference type="Pfam" id="PF20231">
    <property type="entry name" value="DUF6589"/>
    <property type="match status" value="1"/>
</dbReference>
<dbReference type="GO" id="GO:0008270">
    <property type="term" value="F:zinc ion binding"/>
    <property type="evidence" value="ECO:0007669"/>
    <property type="project" value="UniProtKB-KW"/>
</dbReference>
<keyword evidence="1" id="KW-0863">Zinc-finger</keyword>
<keyword evidence="1" id="KW-0862">Zinc</keyword>
<dbReference type="InterPro" id="IPR013087">
    <property type="entry name" value="Znf_C2H2_type"/>
</dbReference>
<dbReference type="Proteomes" id="UP000683360">
    <property type="component" value="Unassembled WGS sequence"/>
</dbReference>
<evidence type="ECO:0000313" key="3">
    <source>
        <dbReference type="EMBL" id="CAG2226241.1"/>
    </source>
</evidence>
<reference evidence="3" key="1">
    <citation type="submission" date="2021-03" db="EMBL/GenBank/DDBJ databases">
        <authorList>
            <person name="Bekaert M."/>
        </authorList>
    </citation>
    <scope>NUCLEOTIDE SEQUENCE</scope>
</reference>
<dbReference type="AlphaFoldDB" id="A0A8S3T336"/>
<feature type="domain" description="C2H2-type" evidence="2">
    <location>
        <begin position="524"/>
        <end position="552"/>
    </location>
</feature>
<dbReference type="PROSITE" id="PS00028">
    <property type="entry name" value="ZINC_FINGER_C2H2_1"/>
    <property type="match status" value="1"/>
</dbReference>
<keyword evidence="1" id="KW-0479">Metal-binding</keyword>
<dbReference type="OrthoDB" id="6135889at2759"/>
<organism evidence="3 4">
    <name type="scientific">Mytilus edulis</name>
    <name type="common">Blue mussel</name>
    <dbReference type="NCBI Taxonomy" id="6550"/>
    <lineage>
        <taxon>Eukaryota</taxon>
        <taxon>Metazoa</taxon>
        <taxon>Spiralia</taxon>
        <taxon>Lophotrochozoa</taxon>
        <taxon>Mollusca</taxon>
        <taxon>Bivalvia</taxon>
        <taxon>Autobranchia</taxon>
        <taxon>Pteriomorphia</taxon>
        <taxon>Mytilida</taxon>
        <taxon>Mytiloidea</taxon>
        <taxon>Mytilidae</taxon>
        <taxon>Mytilinae</taxon>
        <taxon>Mytilus</taxon>
    </lineage>
</organism>
<sequence>MATESVLTPRRVYDGQNVCLLCAFSFVHTEISSTGEKHEVKLFKHKLRLTDVRVNNVKKIIPSFHVTDGDTNNGFCTKCYKIVEKIFRQEEEVEKLKSSLIRTHQTCPKRSKTVEKRLLRSPFSSVQQKQQKTFPSQFMVKHAVKIPSFSAMCTMPLMGAGLGVAQPHVQSNEPATIVKQFIAIAPRPTEYDTSLSSALYWYYVYIVDSALSEWNKKTPMCIKKCTKEFAKPSYKELIKKEYSDIFSFNWKNLYDELSQSCPGLLTIISSVVADSPPQTGSKAFHHILLSAAIGLHGRSQEMSLVQYMMGFILTHGGCTLRYPLGLFKCNENKTQELIRLLKQLTEKYVPLRNGEIFEPVFLGGDRLTDERVQSAQTAMSNAYSPKEKLEGFISKIEDFHRLMNFLEAIYKLTYNTESASDKGTMHYYRNLLNMRNVKGKVKNAYRPFKLLYYTILDAICLLLFLDHLEMTEMEKVLPENFQHKTKEEKIAWDTTDICQNLREVVFDRDHPVNYWLSNLENGRIKCHFCPKSYAYLGSLKSHESKVHNLPAEKKRKTVKPKDKDRVQDYIALLFKLVLLHKHLDTAVDMGDGGRSVRSAKYELPVYNKTNKTKYSIGSIHLTALTSGLLPSDQEESLINNRFINLQGGKNNNIALDEFVEMLNRDSKVACSGHQTVESIIAHSKEYPIVIDITKHFDAITEIHQRKGFHHLPSYKEDVLKVMKDLQELNVLENQPGRTFKCKALVVDRNPYDNCFEGLPSMIYRHRPHVPFRRLRDPHL</sequence>
<keyword evidence="4" id="KW-1185">Reference proteome</keyword>
<accession>A0A8S3T336</accession>
<dbReference type="EMBL" id="CAJPWZ010001887">
    <property type="protein sequence ID" value="CAG2226241.1"/>
    <property type="molecule type" value="Genomic_DNA"/>
</dbReference>
<protein>
    <recommendedName>
        <fullName evidence="2">C2H2-type domain-containing protein</fullName>
    </recommendedName>
</protein>
<evidence type="ECO:0000313" key="4">
    <source>
        <dbReference type="Proteomes" id="UP000683360"/>
    </source>
</evidence>
<dbReference type="PROSITE" id="PS50157">
    <property type="entry name" value="ZINC_FINGER_C2H2_2"/>
    <property type="match status" value="1"/>
</dbReference>
<proteinExistence type="predicted"/>
<name>A0A8S3T336_MYTED</name>
<comment type="caution">
    <text evidence="3">The sequence shown here is derived from an EMBL/GenBank/DDBJ whole genome shotgun (WGS) entry which is preliminary data.</text>
</comment>
<gene>
    <name evidence="3" type="ORF">MEDL_39336</name>
</gene>
<evidence type="ECO:0000256" key="1">
    <source>
        <dbReference type="PROSITE-ProRule" id="PRU00042"/>
    </source>
</evidence>